<sequence length="122" mass="13205">MRPSRSLLDIGRCYAPFRCLAARPHRGTRAGILPGCPSLDTGSREAEVEVESRTFQSVNLRSNHLIHLAPTFEQPGSIPALILPSDSKAATHRKDATAERVYFLLSVIKPKISPIGAFAGIG</sequence>
<organism evidence="1 2">
    <name type="scientific">Opisthorchis viverrini</name>
    <name type="common">Southeast Asian liver fluke</name>
    <dbReference type="NCBI Taxonomy" id="6198"/>
    <lineage>
        <taxon>Eukaryota</taxon>
        <taxon>Metazoa</taxon>
        <taxon>Spiralia</taxon>
        <taxon>Lophotrochozoa</taxon>
        <taxon>Platyhelminthes</taxon>
        <taxon>Trematoda</taxon>
        <taxon>Digenea</taxon>
        <taxon>Opisthorchiida</taxon>
        <taxon>Opisthorchiata</taxon>
        <taxon>Opisthorchiidae</taxon>
        <taxon>Opisthorchis</taxon>
    </lineage>
</organism>
<reference evidence="1 2" key="1">
    <citation type="submission" date="2013-11" db="EMBL/GenBank/DDBJ databases">
        <title>Opisthorchis viverrini - life in the bile duct.</title>
        <authorList>
            <person name="Young N.D."/>
            <person name="Nagarajan N."/>
            <person name="Lin S.J."/>
            <person name="Korhonen P.K."/>
            <person name="Jex A.R."/>
            <person name="Hall R.S."/>
            <person name="Safavi-Hemami H."/>
            <person name="Kaewkong W."/>
            <person name="Bertrand D."/>
            <person name="Gao S."/>
            <person name="Seet Q."/>
            <person name="Wongkham S."/>
            <person name="Teh B.T."/>
            <person name="Wongkham C."/>
            <person name="Intapan P.M."/>
            <person name="Maleewong W."/>
            <person name="Yang X."/>
            <person name="Hu M."/>
            <person name="Wang Z."/>
            <person name="Hofmann A."/>
            <person name="Sternberg P.W."/>
            <person name="Tan P."/>
            <person name="Wang J."/>
            <person name="Gasser R.B."/>
        </authorList>
    </citation>
    <scope>NUCLEOTIDE SEQUENCE [LARGE SCALE GENOMIC DNA]</scope>
</reference>
<dbReference type="KEGG" id="ovi:T265_08902"/>
<accession>A0A074ZC78</accession>
<dbReference type="RefSeq" id="XP_009173094.1">
    <property type="nucleotide sequence ID" value="XM_009174830.1"/>
</dbReference>
<dbReference type="Proteomes" id="UP000054324">
    <property type="component" value="Unassembled WGS sequence"/>
</dbReference>
<name>A0A074ZC78_OPIVI</name>
<gene>
    <name evidence="1" type="ORF">T265_08902</name>
</gene>
<dbReference type="AlphaFoldDB" id="A0A074ZC78"/>
<dbReference type="CTD" id="20323081"/>
<dbReference type="OrthoDB" id="68483at2759"/>
<dbReference type="GeneID" id="20323081"/>
<dbReference type="EMBL" id="KL596862">
    <property type="protein sequence ID" value="KER23172.1"/>
    <property type="molecule type" value="Genomic_DNA"/>
</dbReference>
<proteinExistence type="predicted"/>
<evidence type="ECO:0000313" key="1">
    <source>
        <dbReference type="EMBL" id="KER23172.1"/>
    </source>
</evidence>
<evidence type="ECO:0000313" key="2">
    <source>
        <dbReference type="Proteomes" id="UP000054324"/>
    </source>
</evidence>
<protein>
    <submittedName>
        <fullName evidence="1">Uncharacterized protein</fullName>
    </submittedName>
</protein>
<keyword evidence="2" id="KW-1185">Reference proteome</keyword>